<dbReference type="InterPro" id="IPR023352">
    <property type="entry name" value="MAPEG-like_dom_sf"/>
</dbReference>
<evidence type="ECO:0000256" key="13">
    <source>
        <dbReference type="ARBA" id="ARBA00023136"/>
    </source>
</evidence>
<evidence type="ECO:0000256" key="14">
    <source>
        <dbReference type="ARBA" id="ARBA00038540"/>
    </source>
</evidence>
<dbReference type="InterPro" id="IPR001129">
    <property type="entry name" value="Membr-assoc_MAPEG"/>
</dbReference>
<evidence type="ECO:0000256" key="1">
    <source>
        <dbReference type="ARBA" id="ARBA00003701"/>
    </source>
</evidence>
<keyword evidence="13 17" id="KW-0472">Membrane</keyword>
<dbReference type="SUPFAM" id="SSF161084">
    <property type="entry name" value="MAPEG domain-like"/>
    <property type="match status" value="1"/>
</dbReference>
<feature type="transmembrane region" description="Helical" evidence="17">
    <location>
        <begin position="83"/>
        <end position="99"/>
    </location>
</feature>
<dbReference type="FunFam" id="1.20.120.550:FF:000002">
    <property type="entry name" value="Microsomal glutathione S-transferase 1"/>
    <property type="match status" value="1"/>
</dbReference>
<dbReference type="PANTHER" id="PTHR10689:SF6">
    <property type="entry name" value="MICROSOMAL GLUTATHIONE S-TRANSFERASE 1"/>
    <property type="match status" value="1"/>
</dbReference>
<evidence type="ECO:0000256" key="2">
    <source>
        <dbReference type="ARBA" id="ARBA00004294"/>
    </source>
</evidence>
<dbReference type="GO" id="GO:0005789">
    <property type="term" value="C:endoplasmic reticulum membrane"/>
    <property type="evidence" value="ECO:0007669"/>
    <property type="project" value="UniProtKB-SubCell"/>
</dbReference>
<dbReference type="PANTHER" id="PTHR10689">
    <property type="entry name" value="MICROSOMAL GLUTATHIONE S-TRANSFERASE 1"/>
    <property type="match status" value="1"/>
</dbReference>
<keyword evidence="10 17" id="KW-1133">Transmembrane helix</keyword>
<protein>
    <recommendedName>
        <fullName evidence="15">Microsomal glutathione S-transferase 1</fullName>
        <ecNumber evidence="5">2.5.1.18</ecNumber>
    </recommendedName>
</protein>
<evidence type="ECO:0000256" key="17">
    <source>
        <dbReference type="SAM" id="Phobius"/>
    </source>
</evidence>
<evidence type="ECO:0000256" key="11">
    <source>
        <dbReference type="ARBA" id="ARBA00022990"/>
    </source>
</evidence>
<dbReference type="EC" id="2.5.1.18" evidence="5"/>
<dbReference type="GO" id="GO:0005741">
    <property type="term" value="C:mitochondrial outer membrane"/>
    <property type="evidence" value="ECO:0007669"/>
    <property type="project" value="UniProtKB-SubCell"/>
</dbReference>
<comment type="function">
    <text evidence="1">Conjugation of reduced glutathione to a wide number of exogenous and endogenous hydrophobic electrophiles.</text>
</comment>
<comment type="subcellular location">
    <subcellularLocation>
        <location evidence="3">Endoplasmic reticulum membrane</location>
        <topology evidence="3">Multi-pass membrane protein</topology>
    </subcellularLocation>
    <subcellularLocation>
        <location evidence="2">Mitochondrion outer membrane</location>
    </subcellularLocation>
</comment>
<evidence type="ECO:0000313" key="18">
    <source>
        <dbReference type="EMBL" id="AIL23555.1"/>
    </source>
</evidence>
<dbReference type="InterPro" id="IPR040162">
    <property type="entry name" value="MGST1-like"/>
</dbReference>
<keyword evidence="11" id="KW-0007">Acetylation</keyword>
<proteinExistence type="evidence at transcript level"/>
<evidence type="ECO:0000256" key="5">
    <source>
        <dbReference type="ARBA" id="ARBA00012452"/>
    </source>
</evidence>
<feature type="transmembrane region" description="Helical" evidence="17">
    <location>
        <begin position="105"/>
        <end position="129"/>
    </location>
</feature>
<dbReference type="GO" id="GO:0004364">
    <property type="term" value="F:glutathione transferase activity"/>
    <property type="evidence" value="ECO:0007669"/>
    <property type="project" value="UniProtKB-EC"/>
</dbReference>
<keyword evidence="9" id="KW-0256">Endoplasmic reticulum</keyword>
<name>A0A077CUX6_TENMO</name>
<evidence type="ECO:0000256" key="9">
    <source>
        <dbReference type="ARBA" id="ARBA00022824"/>
    </source>
</evidence>
<evidence type="ECO:0000256" key="15">
    <source>
        <dbReference type="ARBA" id="ARBA00039397"/>
    </source>
</evidence>
<organism evidence="18">
    <name type="scientific">Tenebrio molitor</name>
    <name type="common">Yellow mealworm beetle</name>
    <dbReference type="NCBI Taxonomy" id="7067"/>
    <lineage>
        <taxon>Eukaryota</taxon>
        <taxon>Metazoa</taxon>
        <taxon>Ecdysozoa</taxon>
        <taxon>Arthropoda</taxon>
        <taxon>Hexapoda</taxon>
        <taxon>Insecta</taxon>
        <taxon>Pterygota</taxon>
        <taxon>Neoptera</taxon>
        <taxon>Endopterygota</taxon>
        <taxon>Coleoptera</taxon>
        <taxon>Polyphaga</taxon>
        <taxon>Cucujiformia</taxon>
        <taxon>Tenebrionidae</taxon>
        <taxon>Tenebrio</taxon>
    </lineage>
</organism>
<comment type="subunit">
    <text evidence="14">Homotrimer; The trimer binds only one molecule of glutathione.</text>
</comment>
<evidence type="ECO:0000256" key="6">
    <source>
        <dbReference type="ARBA" id="ARBA00022679"/>
    </source>
</evidence>
<evidence type="ECO:0000256" key="10">
    <source>
        <dbReference type="ARBA" id="ARBA00022989"/>
    </source>
</evidence>
<reference evidence="18" key="1">
    <citation type="submission" date="2014-05" db="EMBL/GenBank/DDBJ databases">
        <title>Identification of putative glutathione S-transferase genes from Tenebrio molitor.</title>
        <authorList>
            <person name="Liu S."/>
        </authorList>
    </citation>
    <scope>NUCLEOTIDE SEQUENCE</scope>
    <source>
        <strain evidence="18">AAU-P</strain>
    </source>
</reference>
<evidence type="ECO:0000256" key="4">
    <source>
        <dbReference type="ARBA" id="ARBA00010459"/>
    </source>
</evidence>
<comment type="catalytic activity">
    <reaction evidence="16">
        <text>RX + glutathione = an S-substituted glutathione + a halide anion + H(+)</text>
        <dbReference type="Rhea" id="RHEA:16437"/>
        <dbReference type="ChEBI" id="CHEBI:15378"/>
        <dbReference type="ChEBI" id="CHEBI:16042"/>
        <dbReference type="ChEBI" id="CHEBI:17792"/>
        <dbReference type="ChEBI" id="CHEBI:57925"/>
        <dbReference type="ChEBI" id="CHEBI:90779"/>
        <dbReference type="EC" id="2.5.1.18"/>
    </reaction>
    <physiologicalReaction direction="left-to-right" evidence="16">
        <dbReference type="Rhea" id="RHEA:16438"/>
    </physiologicalReaction>
</comment>
<gene>
    <name evidence="18" type="primary">GSTm2</name>
</gene>
<accession>A0A077CUX6</accession>
<feature type="transmembrane region" description="Helical" evidence="17">
    <location>
        <begin position="136"/>
        <end position="161"/>
    </location>
</feature>
<keyword evidence="7 17" id="KW-0812">Transmembrane</keyword>
<evidence type="ECO:0000256" key="16">
    <source>
        <dbReference type="ARBA" id="ARBA00049385"/>
    </source>
</evidence>
<keyword evidence="6 18" id="KW-0808">Transferase</keyword>
<feature type="transmembrane region" description="Helical" evidence="17">
    <location>
        <begin position="24"/>
        <end position="45"/>
    </location>
</feature>
<evidence type="ECO:0000256" key="7">
    <source>
        <dbReference type="ARBA" id="ARBA00022692"/>
    </source>
</evidence>
<evidence type="ECO:0000256" key="12">
    <source>
        <dbReference type="ARBA" id="ARBA00023128"/>
    </source>
</evidence>
<evidence type="ECO:0000256" key="3">
    <source>
        <dbReference type="ARBA" id="ARBA00004477"/>
    </source>
</evidence>
<dbReference type="Pfam" id="PF01124">
    <property type="entry name" value="MAPEG"/>
    <property type="match status" value="1"/>
</dbReference>
<sequence length="164" mass="18943">MVTTVNTTESVNNILTLDNPSFCVYLLCACLLVLKMMGVTLLTIYNRFKHKAFICPEDAKWLSGEIVMNDKVERVRRAHQNDLENIPIFLAAAFAYLWTQPYIWLAWVLYLGFTIIRALHTIVYTLIILPQPTRALLWLVGFLITGYMAIHSALHVFIYLIKYT</sequence>
<dbReference type="AlphaFoldDB" id="A0A077CUX6"/>
<dbReference type="Gene3D" id="1.20.120.550">
    <property type="entry name" value="Membrane associated eicosanoid/glutathione metabolism-like domain"/>
    <property type="match status" value="1"/>
</dbReference>
<keyword evidence="12" id="KW-0496">Mitochondrion</keyword>
<keyword evidence="8" id="KW-1000">Mitochondrion outer membrane</keyword>
<evidence type="ECO:0000256" key="8">
    <source>
        <dbReference type="ARBA" id="ARBA00022787"/>
    </source>
</evidence>
<dbReference type="EMBL" id="KJ868754">
    <property type="protein sequence ID" value="AIL23555.1"/>
    <property type="molecule type" value="mRNA"/>
</dbReference>
<comment type="similarity">
    <text evidence="4">Belongs to the MAPEG family.</text>
</comment>